<dbReference type="InterPro" id="IPR043502">
    <property type="entry name" value="DNA/RNA_pol_sf"/>
</dbReference>
<dbReference type="PANTHER" id="PTHR15503:SF45">
    <property type="entry name" value="RNA-DIRECTED DNA POLYMERASE HOMOLOG"/>
    <property type="match status" value="1"/>
</dbReference>
<dbReference type="InterPro" id="IPR032567">
    <property type="entry name" value="RTL1-rel"/>
</dbReference>
<accession>A0A392N815</accession>
<organism evidence="1 2">
    <name type="scientific">Trifolium medium</name>
    <dbReference type="NCBI Taxonomy" id="97028"/>
    <lineage>
        <taxon>Eukaryota</taxon>
        <taxon>Viridiplantae</taxon>
        <taxon>Streptophyta</taxon>
        <taxon>Embryophyta</taxon>
        <taxon>Tracheophyta</taxon>
        <taxon>Spermatophyta</taxon>
        <taxon>Magnoliopsida</taxon>
        <taxon>eudicotyledons</taxon>
        <taxon>Gunneridae</taxon>
        <taxon>Pentapetalae</taxon>
        <taxon>rosids</taxon>
        <taxon>fabids</taxon>
        <taxon>Fabales</taxon>
        <taxon>Fabaceae</taxon>
        <taxon>Papilionoideae</taxon>
        <taxon>50 kb inversion clade</taxon>
        <taxon>NPAAA clade</taxon>
        <taxon>Hologalegina</taxon>
        <taxon>IRL clade</taxon>
        <taxon>Trifolieae</taxon>
        <taxon>Trifolium</taxon>
    </lineage>
</organism>
<reference evidence="1 2" key="1">
    <citation type="journal article" date="2018" name="Front. Plant Sci.">
        <title>Red Clover (Trifolium pratense) and Zigzag Clover (T. medium) - A Picture of Genomic Similarities and Differences.</title>
        <authorList>
            <person name="Dluhosova J."/>
            <person name="Istvanek J."/>
            <person name="Nedelnik J."/>
            <person name="Repkova J."/>
        </authorList>
    </citation>
    <scope>NUCLEOTIDE SEQUENCE [LARGE SCALE GENOMIC DNA]</scope>
    <source>
        <strain evidence="2">cv. 10/8</strain>
        <tissue evidence="1">Leaf</tissue>
    </source>
</reference>
<gene>
    <name evidence="1" type="ORF">A2U01_0016933</name>
</gene>
<dbReference type="Pfam" id="PF08284">
    <property type="entry name" value="RVP_2"/>
    <property type="match status" value="1"/>
</dbReference>
<dbReference type="SUPFAM" id="SSF50630">
    <property type="entry name" value="Acid proteases"/>
    <property type="match status" value="1"/>
</dbReference>
<dbReference type="Gene3D" id="3.10.10.10">
    <property type="entry name" value="HIV Type 1 Reverse Transcriptase, subunit A, domain 1"/>
    <property type="match status" value="1"/>
</dbReference>
<dbReference type="AlphaFoldDB" id="A0A392N815"/>
<proteinExistence type="predicted"/>
<comment type="caution">
    <text evidence="1">The sequence shown here is derived from an EMBL/GenBank/DDBJ whole genome shotgun (WGS) entry which is preliminary data.</text>
</comment>
<dbReference type="InterPro" id="IPR021109">
    <property type="entry name" value="Peptidase_aspartic_dom_sf"/>
</dbReference>
<dbReference type="CDD" id="cd01647">
    <property type="entry name" value="RT_LTR"/>
    <property type="match status" value="1"/>
</dbReference>
<dbReference type="Gene3D" id="2.40.70.10">
    <property type="entry name" value="Acid Proteases"/>
    <property type="match status" value="1"/>
</dbReference>
<name>A0A392N815_9FABA</name>
<dbReference type="PANTHER" id="PTHR15503">
    <property type="entry name" value="LDOC1 RELATED"/>
    <property type="match status" value="1"/>
</dbReference>
<keyword evidence="2" id="KW-1185">Reference proteome</keyword>
<feature type="non-terminal residue" evidence="1">
    <location>
        <position position="344"/>
    </location>
</feature>
<dbReference type="InterPro" id="IPR043128">
    <property type="entry name" value="Rev_trsase/Diguanyl_cyclase"/>
</dbReference>
<evidence type="ECO:0000313" key="2">
    <source>
        <dbReference type="Proteomes" id="UP000265520"/>
    </source>
</evidence>
<dbReference type="SUPFAM" id="SSF56672">
    <property type="entry name" value="DNA/RNA polymerases"/>
    <property type="match status" value="1"/>
</dbReference>
<dbReference type="Proteomes" id="UP000265520">
    <property type="component" value="Unassembled WGS sequence"/>
</dbReference>
<sequence>MRKVGASSVEDWDIVLLSARAQVRFASSVASQDTVQMSARIGLLLATTEAEKSGNLIRGTCFINDVPLITMIDTGETHSYTSLDCVKRLNLRVSAMSGSMVIDTPANGSVTTTMVCVNCHLTIYGKHFGMDLVCIPLSKLDVFLGMNWLEFNRVYINCCDKTVMFPKPEESLNPRFMNVGQVETSLKESAQMFMMFASLKMEGESGIVELHVVCEFPCVFLDDVTDLPPEREVEFAIELVPGTSPVSMALYRMSASELNELKKQLEVLLEKMFVRPSISSWGASVLLVKKKDSSIRLCVDYQQLNKVTIKNKYPLARIDELMDQLVGARVFSKIDLRSGYHQIR</sequence>
<dbReference type="EMBL" id="LXQA010031146">
    <property type="protein sequence ID" value="MCH95950.1"/>
    <property type="molecule type" value="Genomic_DNA"/>
</dbReference>
<dbReference type="CDD" id="cd00303">
    <property type="entry name" value="retropepsin_like"/>
    <property type="match status" value="1"/>
</dbReference>
<protein>
    <submittedName>
        <fullName evidence="1">Cellular nucleic acid-binding protein</fullName>
    </submittedName>
</protein>
<evidence type="ECO:0000313" key="1">
    <source>
        <dbReference type="EMBL" id="MCH95950.1"/>
    </source>
</evidence>
<dbReference type="Gene3D" id="3.30.70.270">
    <property type="match status" value="1"/>
</dbReference>